<dbReference type="InterPro" id="IPR050228">
    <property type="entry name" value="Carboxylesterase_BioH"/>
</dbReference>
<dbReference type="PANTHER" id="PTHR43194">
    <property type="entry name" value="HYDROLASE ALPHA/BETA FOLD FAMILY"/>
    <property type="match status" value="1"/>
</dbReference>
<dbReference type="RefSeq" id="WP_311339940.1">
    <property type="nucleotide sequence ID" value="NZ_JAVRHS010000002.1"/>
</dbReference>
<dbReference type="Pfam" id="PF00561">
    <property type="entry name" value="Abhydrolase_1"/>
    <property type="match status" value="1"/>
</dbReference>
<gene>
    <name evidence="2" type="ORF">RM533_04145</name>
</gene>
<reference evidence="2 3" key="1">
    <citation type="submission" date="2023-09" db="EMBL/GenBank/DDBJ databases">
        <authorList>
            <person name="Rey-Velasco X."/>
        </authorList>
    </citation>
    <scope>NUCLEOTIDE SEQUENCE [LARGE SCALE GENOMIC DNA]</scope>
    <source>
        <strain evidence="2 3">F390</strain>
    </source>
</reference>
<dbReference type="GO" id="GO:0016787">
    <property type="term" value="F:hydrolase activity"/>
    <property type="evidence" value="ECO:0007669"/>
    <property type="project" value="UniProtKB-KW"/>
</dbReference>
<keyword evidence="3" id="KW-1185">Reference proteome</keyword>
<comment type="caution">
    <text evidence="2">The sequence shown here is derived from an EMBL/GenBank/DDBJ whole genome shotgun (WGS) entry which is preliminary data.</text>
</comment>
<dbReference type="Gene3D" id="3.40.50.1820">
    <property type="entry name" value="alpha/beta hydrolase"/>
    <property type="match status" value="1"/>
</dbReference>
<keyword evidence="2" id="KW-0378">Hydrolase</keyword>
<dbReference type="InterPro" id="IPR029058">
    <property type="entry name" value="AB_hydrolase_fold"/>
</dbReference>
<dbReference type="InterPro" id="IPR000073">
    <property type="entry name" value="AB_hydrolase_1"/>
</dbReference>
<organism evidence="2 3">
    <name type="scientific">Croceicoccus esteveae</name>
    <dbReference type="NCBI Taxonomy" id="3075597"/>
    <lineage>
        <taxon>Bacteria</taxon>
        <taxon>Pseudomonadati</taxon>
        <taxon>Pseudomonadota</taxon>
        <taxon>Alphaproteobacteria</taxon>
        <taxon>Sphingomonadales</taxon>
        <taxon>Erythrobacteraceae</taxon>
        <taxon>Croceicoccus</taxon>
    </lineage>
</organism>
<proteinExistence type="predicted"/>
<name>A0ABU2ZIZ0_9SPHN</name>
<dbReference type="Proteomes" id="UP001259803">
    <property type="component" value="Unassembled WGS sequence"/>
</dbReference>
<accession>A0ABU2ZIZ0</accession>
<dbReference type="EMBL" id="JAVRHS010000002">
    <property type="protein sequence ID" value="MDT0575372.1"/>
    <property type="molecule type" value="Genomic_DNA"/>
</dbReference>
<protein>
    <submittedName>
        <fullName evidence="2">Alpha/beta hydrolase</fullName>
    </submittedName>
</protein>
<dbReference type="PANTHER" id="PTHR43194:SF2">
    <property type="entry name" value="PEROXISOMAL MEMBRANE PROTEIN LPX1"/>
    <property type="match status" value="1"/>
</dbReference>
<evidence type="ECO:0000259" key="1">
    <source>
        <dbReference type="Pfam" id="PF00561"/>
    </source>
</evidence>
<feature type="domain" description="AB hydrolase-1" evidence="1">
    <location>
        <begin position="29"/>
        <end position="264"/>
    </location>
</feature>
<sequence length="288" mass="30676">MSPETLTFDGSGSLQLAAGSYGPHDGAKVLLIHGGGQTRWSWNDTAIHLAEAGYHAVTLDQRGHGDSAWSTTGNYHLDDFANDLRCVIAQLGGAPILVGASLGGLASLLALGEDPQAPSSGLVLVDIAPRMKRTGANRVVDFMRSTQDGFASLEEAGEAVARYNPNRKRPASAAGLGKNMRQGADGRYRWHWDPAFVAPREGWDPEAFERRLMTAAGRIAAPVQIVRGEHSDVVDAEALHELAQSLPMVDTVQIEDAGHMIVGDNNADFNAAILPFVTAHAARRQAAQ</sequence>
<evidence type="ECO:0000313" key="3">
    <source>
        <dbReference type="Proteomes" id="UP001259803"/>
    </source>
</evidence>
<evidence type="ECO:0000313" key="2">
    <source>
        <dbReference type="EMBL" id="MDT0575372.1"/>
    </source>
</evidence>
<dbReference type="SUPFAM" id="SSF53474">
    <property type="entry name" value="alpha/beta-Hydrolases"/>
    <property type="match status" value="1"/>
</dbReference>